<dbReference type="EMBL" id="CCYD01003042">
    <property type="protein sequence ID" value="CEG48736.1"/>
    <property type="molecule type" value="Genomic_DNA"/>
</dbReference>
<dbReference type="GeneID" id="59052947"/>
<organism evidence="1 2">
    <name type="scientific">Plasmopara halstedii</name>
    <name type="common">Downy mildew of sunflower</name>
    <dbReference type="NCBI Taxonomy" id="4781"/>
    <lineage>
        <taxon>Eukaryota</taxon>
        <taxon>Sar</taxon>
        <taxon>Stramenopiles</taxon>
        <taxon>Oomycota</taxon>
        <taxon>Peronosporomycetes</taxon>
        <taxon>Peronosporales</taxon>
        <taxon>Peronosporaceae</taxon>
        <taxon>Plasmopara</taxon>
    </lineage>
</organism>
<sequence>MITSREIRVVMASAHHNVHGYDVFVAEYNVKKCDTYRAVGDRSQTDSFSHFQCRWNSLWMNKAIFVA</sequence>
<dbReference type="RefSeq" id="XP_036263468.1">
    <property type="nucleotide sequence ID" value="XM_036407223.1"/>
</dbReference>
<evidence type="ECO:0000313" key="2">
    <source>
        <dbReference type="Proteomes" id="UP000054928"/>
    </source>
</evidence>
<reference evidence="2" key="1">
    <citation type="submission" date="2014-09" db="EMBL/GenBank/DDBJ databases">
        <authorList>
            <person name="Sharma Rahul"/>
            <person name="Thines Marco"/>
        </authorList>
    </citation>
    <scope>NUCLEOTIDE SEQUENCE [LARGE SCALE GENOMIC DNA]</scope>
</reference>
<evidence type="ECO:0000313" key="1">
    <source>
        <dbReference type="EMBL" id="CEG48736.1"/>
    </source>
</evidence>
<protein>
    <submittedName>
        <fullName evidence="1">Uncharacterized protein</fullName>
    </submittedName>
</protein>
<dbReference type="AlphaFoldDB" id="A0A0P1B3G0"/>
<keyword evidence="2" id="KW-1185">Reference proteome</keyword>
<dbReference type="Proteomes" id="UP000054928">
    <property type="component" value="Unassembled WGS sequence"/>
</dbReference>
<proteinExistence type="predicted"/>
<accession>A0A0P1B3G0</accession>
<name>A0A0P1B3G0_PLAHL</name>